<feature type="compositionally biased region" description="Low complexity" evidence="1">
    <location>
        <begin position="26"/>
        <end position="38"/>
    </location>
</feature>
<evidence type="ECO:0000256" key="1">
    <source>
        <dbReference type="SAM" id="MobiDB-lite"/>
    </source>
</evidence>
<name>A0A7S3QYB3_DUNTE</name>
<dbReference type="EMBL" id="HBIP01020534">
    <property type="protein sequence ID" value="CAE0497139.1"/>
    <property type="molecule type" value="Transcribed_RNA"/>
</dbReference>
<gene>
    <name evidence="2" type="ORF">DTER00134_LOCUS12212</name>
</gene>
<organism evidence="2">
    <name type="scientific">Dunaliella tertiolecta</name>
    <name type="common">Green alga</name>
    <dbReference type="NCBI Taxonomy" id="3047"/>
    <lineage>
        <taxon>Eukaryota</taxon>
        <taxon>Viridiplantae</taxon>
        <taxon>Chlorophyta</taxon>
        <taxon>core chlorophytes</taxon>
        <taxon>Chlorophyceae</taxon>
        <taxon>CS clade</taxon>
        <taxon>Chlamydomonadales</taxon>
        <taxon>Dunaliellaceae</taxon>
        <taxon>Dunaliella</taxon>
    </lineage>
</organism>
<protein>
    <submittedName>
        <fullName evidence="2">Uncharacterized protein</fullName>
    </submittedName>
</protein>
<accession>A0A7S3QYB3</accession>
<feature type="compositionally biased region" description="Polar residues" evidence="1">
    <location>
        <begin position="16"/>
        <end position="25"/>
    </location>
</feature>
<evidence type="ECO:0000313" key="2">
    <source>
        <dbReference type="EMBL" id="CAE0497139.1"/>
    </source>
</evidence>
<reference evidence="2" key="1">
    <citation type="submission" date="2021-01" db="EMBL/GenBank/DDBJ databases">
        <authorList>
            <person name="Corre E."/>
            <person name="Pelletier E."/>
            <person name="Niang G."/>
            <person name="Scheremetjew M."/>
            <person name="Finn R."/>
            <person name="Kale V."/>
            <person name="Holt S."/>
            <person name="Cochrane G."/>
            <person name="Meng A."/>
            <person name="Brown T."/>
            <person name="Cohen L."/>
        </authorList>
    </citation>
    <scope>NUCLEOTIDE SEQUENCE</scope>
    <source>
        <strain evidence="2">CCMP1320</strain>
    </source>
</reference>
<sequence>MNNKEEEAATVRGQKSAPNPSVPTASSPSIRNSSGSSSTRAEHGRGQEGRTSTKRRPRQLSLCAQDSTGNQGDMEPSQEAWASWKEQKGKYTQAKGRVH</sequence>
<feature type="compositionally biased region" description="Polar residues" evidence="1">
    <location>
        <begin position="62"/>
        <end position="71"/>
    </location>
</feature>
<feature type="region of interest" description="Disordered" evidence="1">
    <location>
        <begin position="1"/>
        <end position="99"/>
    </location>
</feature>
<dbReference type="AlphaFoldDB" id="A0A7S3QYB3"/>
<proteinExistence type="predicted"/>